<keyword evidence="3" id="KW-1185">Reference proteome</keyword>
<keyword evidence="1" id="KW-0472">Membrane</keyword>
<reference evidence="2" key="1">
    <citation type="journal article" date="2020" name="New Phytol.">
        <title>Comparative genomics reveals dynamic genome evolution in host specialist ectomycorrhizal fungi.</title>
        <authorList>
            <person name="Lofgren L.A."/>
            <person name="Nguyen N.H."/>
            <person name="Vilgalys R."/>
            <person name="Ruytinx J."/>
            <person name="Liao H.L."/>
            <person name="Branco S."/>
            <person name="Kuo A."/>
            <person name="LaButti K."/>
            <person name="Lipzen A."/>
            <person name="Andreopoulos W."/>
            <person name="Pangilinan J."/>
            <person name="Riley R."/>
            <person name="Hundley H."/>
            <person name="Na H."/>
            <person name="Barry K."/>
            <person name="Grigoriev I.V."/>
            <person name="Stajich J.E."/>
            <person name="Kennedy P.G."/>
        </authorList>
    </citation>
    <scope>NUCLEOTIDE SEQUENCE</scope>
    <source>
        <strain evidence="2">FC203</strain>
    </source>
</reference>
<dbReference type="EMBL" id="JABBWK010000049">
    <property type="protein sequence ID" value="KAG1897133.1"/>
    <property type="molecule type" value="Genomic_DNA"/>
</dbReference>
<name>A0AAD4HHT7_9AGAM</name>
<sequence>MSSKPLDHLNFLLIVFLVYLSRGMLNSLVTSVCAFLSAMHWCCLCLANCYHIGVCVFLCTLCCASARNTLCIAFERVSGGRGH</sequence>
<feature type="transmembrane region" description="Helical" evidence="1">
    <location>
        <begin position="12"/>
        <end position="41"/>
    </location>
</feature>
<comment type="caution">
    <text evidence="2">The sequence shown here is derived from an EMBL/GenBank/DDBJ whole genome shotgun (WGS) entry which is preliminary data.</text>
</comment>
<dbReference type="GeneID" id="64666500"/>
<keyword evidence="1" id="KW-0812">Transmembrane</keyword>
<evidence type="ECO:0000313" key="3">
    <source>
        <dbReference type="Proteomes" id="UP001195769"/>
    </source>
</evidence>
<dbReference type="RefSeq" id="XP_041222709.1">
    <property type="nucleotide sequence ID" value="XM_041372202.1"/>
</dbReference>
<keyword evidence="1" id="KW-1133">Transmembrane helix</keyword>
<accession>A0AAD4HHT7</accession>
<organism evidence="2 3">
    <name type="scientific">Suillus fuscotomentosus</name>
    <dbReference type="NCBI Taxonomy" id="1912939"/>
    <lineage>
        <taxon>Eukaryota</taxon>
        <taxon>Fungi</taxon>
        <taxon>Dikarya</taxon>
        <taxon>Basidiomycota</taxon>
        <taxon>Agaricomycotina</taxon>
        <taxon>Agaricomycetes</taxon>
        <taxon>Agaricomycetidae</taxon>
        <taxon>Boletales</taxon>
        <taxon>Suillineae</taxon>
        <taxon>Suillaceae</taxon>
        <taxon>Suillus</taxon>
    </lineage>
</organism>
<protein>
    <submittedName>
        <fullName evidence="2">Uncharacterized protein</fullName>
    </submittedName>
</protein>
<dbReference type="Proteomes" id="UP001195769">
    <property type="component" value="Unassembled WGS sequence"/>
</dbReference>
<gene>
    <name evidence="2" type="ORF">F5891DRAFT_547852</name>
</gene>
<dbReference type="AlphaFoldDB" id="A0AAD4HHT7"/>
<evidence type="ECO:0000256" key="1">
    <source>
        <dbReference type="SAM" id="Phobius"/>
    </source>
</evidence>
<proteinExistence type="predicted"/>
<evidence type="ECO:0000313" key="2">
    <source>
        <dbReference type="EMBL" id="KAG1897133.1"/>
    </source>
</evidence>